<dbReference type="Proteomes" id="UP001200034">
    <property type="component" value="Unassembled WGS sequence"/>
</dbReference>
<dbReference type="GO" id="GO:0034587">
    <property type="term" value="P:piRNA processing"/>
    <property type="evidence" value="ECO:0007669"/>
    <property type="project" value="TreeGrafter"/>
</dbReference>
<dbReference type="InterPro" id="IPR036397">
    <property type="entry name" value="RNaseH_sf"/>
</dbReference>
<dbReference type="InterPro" id="IPR052144">
    <property type="entry name" value="piRNA_biogenesis_EXD1"/>
</dbReference>
<feature type="non-terminal residue" evidence="1">
    <location>
        <position position="236"/>
    </location>
</feature>
<keyword evidence="2" id="KW-1185">Reference proteome</keyword>
<evidence type="ECO:0008006" key="3">
    <source>
        <dbReference type="Google" id="ProtNLM"/>
    </source>
</evidence>
<gene>
    <name evidence="1" type="ORF">KR093_010993</name>
</gene>
<dbReference type="GO" id="GO:0003676">
    <property type="term" value="F:nucleic acid binding"/>
    <property type="evidence" value="ECO:0007669"/>
    <property type="project" value="InterPro"/>
</dbReference>
<dbReference type="PANTHER" id="PTHR46628:SF1">
    <property type="entry name" value="PIRNA BIOGENESIS PROTEIN EXD1"/>
    <property type="match status" value="1"/>
</dbReference>
<reference evidence="1" key="1">
    <citation type="journal article" date="2021" name="Mol. Ecol. Resour.">
        <title>Phylogenomic analyses of the genus Drosophila reveals genomic signals of climate adaptation.</title>
        <authorList>
            <person name="Li F."/>
            <person name="Rane R.V."/>
            <person name="Luria V."/>
            <person name="Xiong Z."/>
            <person name="Chen J."/>
            <person name="Li Z."/>
            <person name="Catullo R.A."/>
            <person name="Griffin P.C."/>
            <person name="Schiffer M."/>
            <person name="Pearce S."/>
            <person name="Lee S.F."/>
            <person name="McElroy K."/>
            <person name="Stocker A."/>
            <person name="Shirriffs J."/>
            <person name="Cockerell F."/>
            <person name="Coppin C."/>
            <person name="Sgro C.M."/>
            <person name="Karger A."/>
            <person name="Cain J.W."/>
            <person name="Weber J.A."/>
            <person name="Santpere G."/>
            <person name="Kirschner M.W."/>
            <person name="Hoffmann A.A."/>
            <person name="Oakeshott J.G."/>
            <person name="Zhang G."/>
        </authorList>
    </citation>
    <scope>NUCLEOTIDE SEQUENCE</scope>
    <source>
        <strain evidence="1">BGI-SZ-2011g</strain>
    </source>
</reference>
<dbReference type="Gene3D" id="3.30.420.10">
    <property type="entry name" value="Ribonuclease H-like superfamily/Ribonuclease H"/>
    <property type="match status" value="1"/>
</dbReference>
<comment type="caution">
    <text evidence="1">The sequence shown here is derived from an EMBL/GenBank/DDBJ whole genome shotgun (WGS) entry which is preliminary data.</text>
</comment>
<evidence type="ECO:0000313" key="1">
    <source>
        <dbReference type="EMBL" id="KAH8372310.1"/>
    </source>
</evidence>
<feature type="non-terminal residue" evidence="1">
    <location>
        <position position="1"/>
    </location>
</feature>
<sequence>PLLAHELRSLERKINHIIFIQQTDQSYHLALDDIRDQSEISLLVEPSFYGRHCKTSVIVIATSNNTYVFDIRALGNIFKQLAELLEAKVPRKIMHYSHRICDLFLHQHNIKIDGFSDTFVELCVVRQDRGNCSLREAISIVLDIPMSELSCDEIDDESHRNFTGRPLSKGQLQYLGRLAILQQKLHGRLIYGNICNELEQMATNFSAEFNKNPKSDEVAIRMGPGSKAGIECINQF</sequence>
<dbReference type="AlphaFoldDB" id="A0AAD4K2B8"/>
<dbReference type="GO" id="GO:1990923">
    <property type="term" value="C:PET complex"/>
    <property type="evidence" value="ECO:0007669"/>
    <property type="project" value="TreeGrafter"/>
</dbReference>
<organism evidence="1 2">
    <name type="scientific">Drosophila rubida</name>
    <dbReference type="NCBI Taxonomy" id="30044"/>
    <lineage>
        <taxon>Eukaryota</taxon>
        <taxon>Metazoa</taxon>
        <taxon>Ecdysozoa</taxon>
        <taxon>Arthropoda</taxon>
        <taxon>Hexapoda</taxon>
        <taxon>Insecta</taxon>
        <taxon>Pterygota</taxon>
        <taxon>Neoptera</taxon>
        <taxon>Endopterygota</taxon>
        <taxon>Diptera</taxon>
        <taxon>Brachycera</taxon>
        <taxon>Muscomorpha</taxon>
        <taxon>Ephydroidea</taxon>
        <taxon>Drosophilidae</taxon>
        <taxon>Drosophila</taxon>
    </lineage>
</organism>
<dbReference type="PANTHER" id="PTHR46628">
    <property type="entry name" value="PIRNA BIOGENESIS PROTEIN EXD1"/>
    <property type="match status" value="1"/>
</dbReference>
<name>A0AAD4K2B8_9MUSC</name>
<dbReference type="EMBL" id="JAJJHW010002585">
    <property type="protein sequence ID" value="KAH8372310.1"/>
    <property type="molecule type" value="Genomic_DNA"/>
</dbReference>
<evidence type="ECO:0000313" key="2">
    <source>
        <dbReference type="Proteomes" id="UP001200034"/>
    </source>
</evidence>
<proteinExistence type="predicted"/>
<protein>
    <recommendedName>
        <fullName evidence="3">Protein Exd1 homolog</fullName>
    </recommendedName>
</protein>
<accession>A0AAD4K2B8</accession>
<dbReference type="SUPFAM" id="SSF53098">
    <property type="entry name" value="Ribonuclease H-like"/>
    <property type="match status" value="1"/>
</dbReference>
<dbReference type="InterPro" id="IPR012337">
    <property type="entry name" value="RNaseH-like_sf"/>
</dbReference>